<dbReference type="InterPro" id="IPR000182">
    <property type="entry name" value="GNAT_dom"/>
</dbReference>
<gene>
    <name evidence="2" type="ORF">J2S05_002325</name>
</gene>
<dbReference type="CDD" id="cd04301">
    <property type="entry name" value="NAT_SF"/>
    <property type="match status" value="1"/>
</dbReference>
<evidence type="ECO:0000313" key="3">
    <source>
        <dbReference type="Proteomes" id="UP001225034"/>
    </source>
</evidence>
<dbReference type="RefSeq" id="WP_306982889.1">
    <property type="nucleotide sequence ID" value="NZ_JAUSUA010000003.1"/>
</dbReference>
<name>A0ABT9YKH1_9BACI</name>
<dbReference type="Pfam" id="PF00583">
    <property type="entry name" value="Acetyltransf_1"/>
    <property type="match status" value="1"/>
</dbReference>
<proteinExistence type="predicted"/>
<dbReference type="EMBL" id="JAUSUA010000003">
    <property type="protein sequence ID" value="MDQ0207524.1"/>
    <property type="molecule type" value="Genomic_DNA"/>
</dbReference>
<feature type="domain" description="N-acetyltransferase" evidence="1">
    <location>
        <begin position="1"/>
        <end position="149"/>
    </location>
</feature>
<dbReference type="InterPro" id="IPR016181">
    <property type="entry name" value="Acyl_CoA_acyltransferase"/>
</dbReference>
<dbReference type="SUPFAM" id="SSF55729">
    <property type="entry name" value="Acyl-CoA N-acyltransferases (Nat)"/>
    <property type="match status" value="1"/>
</dbReference>
<keyword evidence="3" id="KW-1185">Reference proteome</keyword>
<accession>A0ABT9YKH1</accession>
<dbReference type="Gene3D" id="3.40.630.30">
    <property type="match status" value="1"/>
</dbReference>
<dbReference type="PROSITE" id="PS51186">
    <property type="entry name" value="GNAT"/>
    <property type="match status" value="1"/>
</dbReference>
<evidence type="ECO:0000259" key="1">
    <source>
        <dbReference type="PROSITE" id="PS51186"/>
    </source>
</evidence>
<evidence type="ECO:0000313" key="2">
    <source>
        <dbReference type="EMBL" id="MDQ0207524.1"/>
    </source>
</evidence>
<organism evidence="2 3">
    <name type="scientific">Alkalicoccobacillus murimartini</name>
    <dbReference type="NCBI Taxonomy" id="171685"/>
    <lineage>
        <taxon>Bacteria</taxon>
        <taxon>Bacillati</taxon>
        <taxon>Bacillota</taxon>
        <taxon>Bacilli</taxon>
        <taxon>Bacillales</taxon>
        <taxon>Bacillaceae</taxon>
        <taxon>Alkalicoccobacillus</taxon>
    </lineage>
</organism>
<dbReference type="PANTHER" id="PTHR43072">
    <property type="entry name" value="N-ACETYLTRANSFERASE"/>
    <property type="match status" value="1"/>
</dbReference>
<comment type="caution">
    <text evidence="2">The sequence shown here is derived from an EMBL/GenBank/DDBJ whole genome shotgun (WGS) entry which is preliminary data.</text>
</comment>
<dbReference type="Proteomes" id="UP001225034">
    <property type="component" value="Unassembled WGS sequence"/>
</dbReference>
<reference evidence="2 3" key="1">
    <citation type="submission" date="2023-07" db="EMBL/GenBank/DDBJ databases">
        <title>Genomic Encyclopedia of Type Strains, Phase IV (KMG-IV): sequencing the most valuable type-strain genomes for metagenomic binning, comparative biology and taxonomic classification.</title>
        <authorList>
            <person name="Goeker M."/>
        </authorList>
    </citation>
    <scope>NUCLEOTIDE SEQUENCE [LARGE SCALE GENOMIC DNA]</scope>
    <source>
        <strain evidence="2 3">DSM 19154</strain>
    </source>
</reference>
<protein>
    <submittedName>
        <fullName evidence="2">Ribosomal protein S18 acetylase RimI-like enzyme</fullName>
    </submittedName>
</protein>
<sequence length="149" mass="17111">MIVRKFQNEDRLSILELSKRFNNIDYLAFRDEHIMCEKQEGLAIQAITNNKENVYIAECNGAMLGYIELAIQEDYFTNRKQAYVSAIAVSEKGEGKGIGKELMKQAEEWAADQGLTEIILDVFLNNKRAVSVYEHLGYQKEIVKMVKIL</sequence>